<reference evidence="1" key="1">
    <citation type="submission" date="2021-06" db="EMBL/GenBank/DDBJ databases">
        <authorList>
            <person name="Kallberg Y."/>
            <person name="Tangrot J."/>
            <person name="Rosling A."/>
        </authorList>
    </citation>
    <scope>NUCLEOTIDE SEQUENCE</scope>
    <source>
        <strain evidence="1">MA453B</strain>
    </source>
</reference>
<gene>
    <name evidence="1" type="ORF">DERYTH_LOCUS1491</name>
</gene>
<evidence type="ECO:0000313" key="2">
    <source>
        <dbReference type="Proteomes" id="UP000789405"/>
    </source>
</evidence>
<feature type="non-terminal residue" evidence="1">
    <location>
        <position position="175"/>
    </location>
</feature>
<comment type="caution">
    <text evidence="1">The sequence shown here is derived from an EMBL/GenBank/DDBJ whole genome shotgun (WGS) entry which is preliminary data.</text>
</comment>
<dbReference type="Proteomes" id="UP000789405">
    <property type="component" value="Unassembled WGS sequence"/>
</dbReference>
<dbReference type="AlphaFoldDB" id="A0A9N8Z4E9"/>
<protein>
    <submittedName>
        <fullName evidence="1">7687_t:CDS:1</fullName>
    </submittedName>
</protein>
<sequence>MIRELVSTKSSLINVLNKFEKSNATIELELSLDMLEVLGTQLSSLNSILSYIGDYYLSRDPLNNLLRELETIKRSLNNIFTKFEEPETITLGTSKTISTIIDATTNILNNLYSGPGDPNDIINRDSLINFISNITFYPNISVKFNESIAKYSESISNGLKFENIDKLNTENLFEI</sequence>
<keyword evidence="2" id="KW-1185">Reference proteome</keyword>
<organism evidence="1 2">
    <name type="scientific">Dentiscutata erythropus</name>
    <dbReference type="NCBI Taxonomy" id="1348616"/>
    <lineage>
        <taxon>Eukaryota</taxon>
        <taxon>Fungi</taxon>
        <taxon>Fungi incertae sedis</taxon>
        <taxon>Mucoromycota</taxon>
        <taxon>Glomeromycotina</taxon>
        <taxon>Glomeromycetes</taxon>
        <taxon>Diversisporales</taxon>
        <taxon>Gigasporaceae</taxon>
        <taxon>Dentiscutata</taxon>
    </lineage>
</organism>
<accession>A0A9N8Z4E9</accession>
<name>A0A9N8Z4E9_9GLOM</name>
<dbReference type="EMBL" id="CAJVPY010000420">
    <property type="protein sequence ID" value="CAG8471699.1"/>
    <property type="molecule type" value="Genomic_DNA"/>
</dbReference>
<dbReference type="OrthoDB" id="10584771at2759"/>
<evidence type="ECO:0000313" key="1">
    <source>
        <dbReference type="EMBL" id="CAG8471699.1"/>
    </source>
</evidence>
<proteinExistence type="predicted"/>